<keyword evidence="5 6" id="KW-0472">Membrane</keyword>
<keyword evidence="4 6" id="KW-1133">Transmembrane helix</keyword>
<feature type="transmembrane region" description="Helical" evidence="6">
    <location>
        <begin position="194"/>
        <end position="215"/>
    </location>
</feature>
<evidence type="ECO:0000256" key="3">
    <source>
        <dbReference type="ARBA" id="ARBA00022692"/>
    </source>
</evidence>
<dbReference type="AlphaFoldDB" id="A0A840WX02"/>
<dbReference type="RefSeq" id="WP_246413501.1">
    <property type="nucleotide sequence ID" value="NZ_JACIJS010000001.1"/>
</dbReference>
<protein>
    <submittedName>
        <fullName evidence="7">L-lysine exporter family protein LysE/ArgO</fullName>
    </submittedName>
</protein>
<evidence type="ECO:0000256" key="1">
    <source>
        <dbReference type="ARBA" id="ARBA00004651"/>
    </source>
</evidence>
<keyword evidence="2" id="KW-1003">Cell membrane</keyword>
<evidence type="ECO:0000256" key="4">
    <source>
        <dbReference type="ARBA" id="ARBA00022989"/>
    </source>
</evidence>
<proteinExistence type="predicted"/>
<evidence type="ECO:0000256" key="6">
    <source>
        <dbReference type="SAM" id="Phobius"/>
    </source>
</evidence>
<dbReference type="PANTHER" id="PTHR30086:SF20">
    <property type="entry name" value="ARGININE EXPORTER PROTEIN ARGO-RELATED"/>
    <property type="match status" value="1"/>
</dbReference>
<dbReference type="EMBL" id="JACIJS010000001">
    <property type="protein sequence ID" value="MBB5514226.1"/>
    <property type="molecule type" value="Genomic_DNA"/>
</dbReference>
<dbReference type="Proteomes" id="UP000553766">
    <property type="component" value="Unassembled WGS sequence"/>
</dbReference>
<keyword evidence="3 6" id="KW-0812">Transmembrane</keyword>
<evidence type="ECO:0000256" key="2">
    <source>
        <dbReference type="ARBA" id="ARBA00022475"/>
    </source>
</evidence>
<dbReference type="GO" id="GO:0015171">
    <property type="term" value="F:amino acid transmembrane transporter activity"/>
    <property type="evidence" value="ECO:0007669"/>
    <property type="project" value="TreeGrafter"/>
</dbReference>
<dbReference type="PANTHER" id="PTHR30086">
    <property type="entry name" value="ARGININE EXPORTER PROTEIN ARGO"/>
    <property type="match status" value="1"/>
</dbReference>
<keyword evidence="8" id="KW-1185">Reference proteome</keyword>
<feature type="transmembrane region" description="Helical" evidence="6">
    <location>
        <begin position="53"/>
        <end position="76"/>
    </location>
</feature>
<comment type="subcellular location">
    <subcellularLocation>
        <location evidence="1">Cell membrane</location>
        <topology evidence="1">Multi-pass membrane protein</topology>
    </subcellularLocation>
</comment>
<evidence type="ECO:0000313" key="8">
    <source>
        <dbReference type="Proteomes" id="UP000553766"/>
    </source>
</evidence>
<feature type="transmembrane region" description="Helical" evidence="6">
    <location>
        <begin position="88"/>
        <end position="109"/>
    </location>
</feature>
<dbReference type="InterPro" id="IPR001123">
    <property type="entry name" value="LeuE-type"/>
</dbReference>
<reference evidence="7 8" key="1">
    <citation type="submission" date="2020-08" db="EMBL/GenBank/DDBJ databases">
        <title>Genomic Encyclopedia of Type Strains, Phase IV (KMG-IV): sequencing the most valuable type-strain genomes for metagenomic binning, comparative biology and taxonomic classification.</title>
        <authorList>
            <person name="Goeker M."/>
        </authorList>
    </citation>
    <scope>NUCLEOTIDE SEQUENCE [LARGE SCALE GENOMIC DNA]</scope>
    <source>
        <strain evidence="7 8">DSM 103377</strain>
    </source>
</reference>
<accession>A0A840WX02</accession>
<dbReference type="GO" id="GO:0005886">
    <property type="term" value="C:plasma membrane"/>
    <property type="evidence" value="ECO:0007669"/>
    <property type="project" value="UniProtKB-SubCell"/>
</dbReference>
<sequence length="217" mass="23290">MRQPLSLLQVTFWRAIMITNAALPGFLLAISLIAAIGAQNAFVLRQGIRREHVFAICLTCALSDAILITLGVTGFGVIMERAPWVQPLFLYGGVAFLLAYGARSFLAAWRGGAALEPEGQGGALVPVLLTTLALTWLNPHVYLDTVILLGSISTQYEGQKLAFALGAISGSFVFFFSLGYGARMLRPLFAKPGAWRVLDVFVGCVMWAIAAKLVVSA</sequence>
<feature type="transmembrane region" description="Helical" evidence="6">
    <location>
        <begin position="12"/>
        <end position="41"/>
    </location>
</feature>
<feature type="transmembrane region" description="Helical" evidence="6">
    <location>
        <begin position="161"/>
        <end position="182"/>
    </location>
</feature>
<name>A0A840WX02_9RHOB</name>
<feature type="transmembrane region" description="Helical" evidence="6">
    <location>
        <begin position="121"/>
        <end position="141"/>
    </location>
</feature>
<dbReference type="Pfam" id="PF01810">
    <property type="entry name" value="LysE"/>
    <property type="match status" value="1"/>
</dbReference>
<gene>
    <name evidence="7" type="ORF">FHS89_000224</name>
</gene>
<organism evidence="7 8">
    <name type="scientific">Rubricella aquisinus</name>
    <dbReference type="NCBI Taxonomy" id="2028108"/>
    <lineage>
        <taxon>Bacteria</taxon>
        <taxon>Pseudomonadati</taxon>
        <taxon>Pseudomonadota</taxon>
        <taxon>Alphaproteobacteria</taxon>
        <taxon>Rhodobacterales</taxon>
        <taxon>Paracoccaceae</taxon>
        <taxon>Rubricella</taxon>
    </lineage>
</organism>
<evidence type="ECO:0000256" key="5">
    <source>
        <dbReference type="ARBA" id="ARBA00023136"/>
    </source>
</evidence>
<evidence type="ECO:0000313" key="7">
    <source>
        <dbReference type="EMBL" id="MBB5514226.1"/>
    </source>
</evidence>
<comment type="caution">
    <text evidence="7">The sequence shown here is derived from an EMBL/GenBank/DDBJ whole genome shotgun (WGS) entry which is preliminary data.</text>
</comment>